<dbReference type="PROSITE" id="PS00170">
    <property type="entry name" value="CSA_PPIASE_1"/>
    <property type="match status" value="1"/>
</dbReference>
<dbReference type="PANTHER" id="PTHR11071:SF561">
    <property type="entry name" value="PEPTIDYL-PROLYL CIS-TRANS ISOMERASE D-RELATED"/>
    <property type="match status" value="1"/>
</dbReference>
<dbReference type="SUPFAM" id="SSF50891">
    <property type="entry name" value="Cyclophilin-like"/>
    <property type="match status" value="1"/>
</dbReference>
<dbReference type="PROSITE" id="PS50072">
    <property type="entry name" value="CSA_PPIASE_2"/>
    <property type="match status" value="1"/>
</dbReference>
<evidence type="ECO:0000259" key="7">
    <source>
        <dbReference type="PROSITE" id="PS50072"/>
    </source>
</evidence>
<dbReference type="FunFam" id="2.40.100.10:FF:000019">
    <property type="entry name" value="Peptidyl-prolyl cis-trans isomerase"/>
    <property type="match status" value="1"/>
</dbReference>
<keyword evidence="4" id="KW-0697">Rotamase</keyword>
<keyword evidence="5" id="KW-0413">Isomerase</keyword>
<evidence type="ECO:0000256" key="2">
    <source>
        <dbReference type="ARBA" id="ARBA00013194"/>
    </source>
</evidence>
<feature type="domain" description="PPIase cyclophilin-type" evidence="7">
    <location>
        <begin position="36"/>
        <end position="190"/>
    </location>
</feature>
<dbReference type="InterPro" id="IPR002130">
    <property type="entry name" value="Cyclophilin-type_PPIase_dom"/>
</dbReference>
<dbReference type="GO" id="GO:0006457">
    <property type="term" value="P:protein folding"/>
    <property type="evidence" value="ECO:0007669"/>
    <property type="project" value="InterPro"/>
</dbReference>
<dbReference type="Gene3D" id="1.25.40.10">
    <property type="entry name" value="Tetratricopeptide repeat domain"/>
    <property type="match status" value="1"/>
</dbReference>
<accession>A0A127ZEE3</accession>
<evidence type="ECO:0000256" key="4">
    <source>
        <dbReference type="ARBA" id="ARBA00023110"/>
    </source>
</evidence>
<dbReference type="CDD" id="cd01926">
    <property type="entry name" value="cyclophilin_ABH_like"/>
    <property type="match status" value="1"/>
</dbReference>
<evidence type="ECO:0000256" key="1">
    <source>
        <dbReference type="ARBA" id="ARBA00000971"/>
    </source>
</evidence>
<dbReference type="PANTHER" id="PTHR11071">
    <property type="entry name" value="PEPTIDYL-PROLYL CIS-TRANS ISOMERASE"/>
    <property type="match status" value="1"/>
</dbReference>
<dbReference type="EC" id="5.2.1.8" evidence="2"/>
<evidence type="ECO:0000256" key="6">
    <source>
        <dbReference type="ARBA" id="ARBA00038340"/>
    </source>
</evidence>
<comment type="catalytic activity">
    <reaction evidence="1">
        <text>[protein]-peptidylproline (omega=180) = [protein]-peptidylproline (omega=0)</text>
        <dbReference type="Rhea" id="RHEA:16237"/>
        <dbReference type="Rhea" id="RHEA-COMP:10747"/>
        <dbReference type="Rhea" id="RHEA-COMP:10748"/>
        <dbReference type="ChEBI" id="CHEBI:83833"/>
        <dbReference type="ChEBI" id="CHEBI:83834"/>
        <dbReference type="EC" id="5.2.1.8"/>
    </reaction>
</comment>
<dbReference type="SUPFAM" id="SSF48452">
    <property type="entry name" value="TPR-like"/>
    <property type="match status" value="1"/>
</dbReference>
<dbReference type="Gene3D" id="2.40.100.10">
    <property type="entry name" value="Cyclophilin-like"/>
    <property type="match status" value="1"/>
</dbReference>
<evidence type="ECO:0000313" key="8">
    <source>
        <dbReference type="EMBL" id="CDU24385.1"/>
    </source>
</evidence>
<dbReference type="PRINTS" id="PR00153">
    <property type="entry name" value="CSAPPISMRASE"/>
</dbReference>
<protein>
    <recommendedName>
        <fullName evidence="2">peptidylprolyl isomerase</fullName>
        <ecNumber evidence="2">5.2.1.8</ecNumber>
    </recommendedName>
</protein>
<dbReference type="InterPro" id="IPR011990">
    <property type="entry name" value="TPR-like_helical_dom_sf"/>
</dbReference>
<dbReference type="SMART" id="SM00028">
    <property type="entry name" value="TPR"/>
    <property type="match status" value="2"/>
</dbReference>
<dbReference type="InterPro" id="IPR020892">
    <property type="entry name" value="Cyclophilin-type_PPIase_CS"/>
</dbReference>
<dbReference type="Pfam" id="PF00160">
    <property type="entry name" value="Pro_isomerase"/>
    <property type="match status" value="1"/>
</dbReference>
<gene>
    <name evidence="8" type="ORF">SPSC_03756</name>
</gene>
<sequence>MVDSTPTTAPTPGNPIVYLDLSFGNTQPTPSRAGSNRIVLELFSHLVPKTAENFRALCTNPPTTLASTGQPLSFQGSIFHRVIPKFMIQGGDFTRGDGTGGESIYGEKFEDEDLTGKHDRPFLLSMANAGPGTNGSQFFITTVPTPHLDGKHVVFGQVLKGKAVVRKVENVETSSNDRPVEDVKISACGQFTDEEVKEGKWGIEQDPTGDTFEDYPEDQSPTLESDVQVTFDIATTLKTIANTAFSSNDFTTALEKYQKALRYLSLHPVLPPSTPPTLLTSYPTLKTTLQLNLSLCALKTSPPNPTLAIKHSTSAITHLTSPSPSTTTWDSSLTDQAETKRKNDLAKAHYRRALAYVATKQDERAERDLVRARELLGDDAGVVRELREVARRKEVKRAAQRRAYSKMFS</sequence>
<keyword evidence="3" id="KW-0732">Signal</keyword>
<evidence type="ECO:0000256" key="5">
    <source>
        <dbReference type="ARBA" id="ARBA00023235"/>
    </source>
</evidence>
<dbReference type="EMBL" id="LK056670">
    <property type="protein sequence ID" value="CDU24385.1"/>
    <property type="molecule type" value="Genomic_DNA"/>
</dbReference>
<proteinExistence type="inferred from homology"/>
<organism evidence="8">
    <name type="scientific">Sporisorium scitamineum</name>
    <dbReference type="NCBI Taxonomy" id="49012"/>
    <lineage>
        <taxon>Eukaryota</taxon>
        <taxon>Fungi</taxon>
        <taxon>Dikarya</taxon>
        <taxon>Basidiomycota</taxon>
        <taxon>Ustilaginomycotina</taxon>
        <taxon>Ustilaginomycetes</taxon>
        <taxon>Ustilaginales</taxon>
        <taxon>Ustilaginaceae</taxon>
        <taxon>Sporisorium</taxon>
    </lineage>
</organism>
<dbReference type="InterPro" id="IPR019734">
    <property type="entry name" value="TPR_rpt"/>
</dbReference>
<dbReference type="OrthoDB" id="193499at2759"/>
<comment type="similarity">
    <text evidence="6">Belongs to the cyclophilin-type PPIase family. PPIase B subfamily.</text>
</comment>
<name>A0A127ZEE3_9BASI</name>
<dbReference type="GO" id="GO:0003755">
    <property type="term" value="F:peptidyl-prolyl cis-trans isomerase activity"/>
    <property type="evidence" value="ECO:0007669"/>
    <property type="project" value="UniProtKB-KW"/>
</dbReference>
<dbReference type="GO" id="GO:0016018">
    <property type="term" value="F:cyclosporin A binding"/>
    <property type="evidence" value="ECO:0007669"/>
    <property type="project" value="TreeGrafter"/>
</dbReference>
<reference evidence="8" key="1">
    <citation type="submission" date="2014-06" db="EMBL/GenBank/DDBJ databases">
        <authorList>
            <person name="Ju J."/>
            <person name="Zhang J."/>
        </authorList>
    </citation>
    <scope>NUCLEOTIDE SEQUENCE</scope>
    <source>
        <strain evidence="8">SscI8</strain>
    </source>
</reference>
<dbReference type="InterPro" id="IPR029000">
    <property type="entry name" value="Cyclophilin-like_dom_sf"/>
</dbReference>
<dbReference type="GO" id="GO:0005737">
    <property type="term" value="C:cytoplasm"/>
    <property type="evidence" value="ECO:0007669"/>
    <property type="project" value="TreeGrafter"/>
</dbReference>
<dbReference type="AlphaFoldDB" id="A0A127ZEE3"/>
<evidence type="ECO:0000256" key="3">
    <source>
        <dbReference type="ARBA" id="ARBA00022729"/>
    </source>
</evidence>